<gene>
    <name evidence="2" type="ORF">Ga0080574_TMP2064</name>
</gene>
<proteinExistence type="predicted"/>
<feature type="region of interest" description="Disordered" evidence="1">
    <location>
        <begin position="131"/>
        <end position="163"/>
    </location>
</feature>
<dbReference type="AlphaFoldDB" id="A0A1P8USS6"/>
<evidence type="ECO:0000256" key="1">
    <source>
        <dbReference type="SAM" id="MobiDB-lite"/>
    </source>
</evidence>
<accession>A0A1P8USS6</accession>
<dbReference type="Proteomes" id="UP000187059">
    <property type="component" value="Chromosome"/>
</dbReference>
<evidence type="ECO:0000313" key="3">
    <source>
        <dbReference type="Proteomes" id="UP000187059"/>
    </source>
</evidence>
<dbReference type="EMBL" id="CP015093">
    <property type="protein sequence ID" value="APZ52398.1"/>
    <property type="molecule type" value="Genomic_DNA"/>
</dbReference>
<name>A0A1P8USS6_9RHOB</name>
<sequence>MERDVTVRLPGPLYEAALRLARQRDETLGRVIREALAAEIGRQRNGAKSPNRADEQLLGPLRVLLAADLAEARSWDDLRTRLRDKGFALHPAGGGLALHSHPDGTRLCKASELGQSYVTLMRRFGRPFPGHPHRRLAEPILPPVPRQEEDDFDVIDREPFRER</sequence>
<evidence type="ECO:0000313" key="2">
    <source>
        <dbReference type="EMBL" id="APZ52398.1"/>
    </source>
</evidence>
<feature type="compositionally biased region" description="Basic and acidic residues" evidence="1">
    <location>
        <begin position="154"/>
        <end position="163"/>
    </location>
</feature>
<dbReference type="KEGG" id="paby:Ga0080574_TMP2064"/>
<protein>
    <submittedName>
        <fullName evidence="2">Uncharacterized protein</fullName>
    </submittedName>
</protein>
<dbReference type="RefSeq" id="WP_198039800.1">
    <property type="nucleotide sequence ID" value="NZ_CP015093.1"/>
</dbReference>
<organism evidence="2 3">
    <name type="scientific">Salipiger abyssi</name>
    <dbReference type="NCBI Taxonomy" id="1250539"/>
    <lineage>
        <taxon>Bacteria</taxon>
        <taxon>Pseudomonadati</taxon>
        <taxon>Pseudomonadota</taxon>
        <taxon>Alphaproteobacteria</taxon>
        <taxon>Rhodobacterales</taxon>
        <taxon>Roseobacteraceae</taxon>
        <taxon>Salipiger</taxon>
    </lineage>
</organism>
<dbReference type="STRING" id="1250539.Ga0080574_TMP2064"/>
<keyword evidence="3" id="KW-1185">Reference proteome</keyword>
<reference evidence="2 3" key="1">
    <citation type="submission" date="2016-04" db="EMBL/GenBank/DDBJ databases">
        <title>Deep-sea bacteria in the southern Pacific.</title>
        <authorList>
            <person name="Tang K."/>
        </authorList>
    </citation>
    <scope>NUCLEOTIDE SEQUENCE [LARGE SCALE GENOMIC DNA]</scope>
    <source>
        <strain evidence="2 3">JLT2014</strain>
    </source>
</reference>